<dbReference type="InterPro" id="IPR051599">
    <property type="entry name" value="Cell_Envelope_Assoc"/>
</dbReference>
<dbReference type="PANTHER" id="PTHR30336:SF4">
    <property type="entry name" value="ENVELOPE BIOGENESIS FACTOR ELYC"/>
    <property type="match status" value="1"/>
</dbReference>
<dbReference type="Proteomes" id="UP000184292">
    <property type="component" value="Unassembled WGS sequence"/>
</dbReference>
<dbReference type="GO" id="GO:0005886">
    <property type="term" value="C:plasma membrane"/>
    <property type="evidence" value="ECO:0007669"/>
    <property type="project" value="TreeGrafter"/>
</dbReference>
<accession>A0A1M6HHR0</accession>
<dbReference type="CDD" id="cd06259">
    <property type="entry name" value="YdcF-like"/>
    <property type="match status" value="1"/>
</dbReference>
<dbReference type="GO" id="GO:0043164">
    <property type="term" value="P:Gram-negative-bacterium-type cell wall biogenesis"/>
    <property type="evidence" value="ECO:0007669"/>
    <property type="project" value="TreeGrafter"/>
</dbReference>
<evidence type="ECO:0000313" key="3">
    <source>
        <dbReference type="Proteomes" id="UP000184292"/>
    </source>
</evidence>
<protein>
    <submittedName>
        <fullName evidence="2">DUF218 domain-containing protein</fullName>
    </submittedName>
</protein>
<organism evidence="2 3">
    <name type="scientific">Wenxinia saemankumensis</name>
    <dbReference type="NCBI Taxonomy" id="1447782"/>
    <lineage>
        <taxon>Bacteria</taxon>
        <taxon>Pseudomonadati</taxon>
        <taxon>Pseudomonadota</taxon>
        <taxon>Alphaproteobacteria</taxon>
        <taxon>Rhodobacterales</taxon>
        <taxon>Roseobacteraceae</taxon>
        <taxon>Wenxinia</taxon>
    </lineage>
</organism>
<gene>
    <name evidence="2" type="ORF">SAMN05444417_3235</name>
</gene>
<keyword evidence="3" id="KW-1185">Reference proteome</keyword>
<evidence type="ECO:0000313" key="2">
    <source>
        <dbReference type="EMBL" id="SHJ21714.1"/>
    </source>
</evidence>
<dbReference type="GO" id="GO:0000270">
    <property type="term" value="P:peptidoglycan metabolic process"/>
    <property type="evidence" value="ECO:0007669"/>
    <property type="project" value="TreeGrafter"/>
</dbReference>
<dbReference type="PANTHER" id="PTHR30336">
    <property type="entry name" value="INNER MEMBRANE PROTEIN, PROBABLE PERMEASE"/>
    <property type="match status" value="1"/>
</dbReference>
<dbReference type="STRING" id="1447782.SAMN05444417_3235"/>
<feature type="domain" description="DUF218" evidence="1">
    <location>
        <begin position="45"/>
        <end position="160"/>
    </location>
</feature>
<dbReference type="AlphaFoldDB" id="A0A1M6HHR0"/>
<dbReference type="RefSeq" id="WP_073333563.1">
    <property type="nucleotide sequence ID" value="NZ_FQYO01000006.1"/>
</dbReference>
<dbReference type="InterPro" id="IPR014729">
    <property type="entry name" value="Rossmann-like_a/b/a_fold"/>
</dbReference>
<name>A0A1M6HHR0_9RHOB</name>
<proteinExistence type="predicted"/>
<dbReference type="Gene3D" id="3.40.50.620">
    <property type="entry name" value="HUPs"/>
    <property type="match status" value="1"/>
</dbReference>
<dbReference type="InterPro" id="IPR003848">
    <property type="entry name" value="DUF218"/>
</dbReference>
<dbReference type="Pfam" id="PF02698">
    <property type="entry name" value="DUF218"/>
    <property type="match status" value="1"/>
</dbReference>
<dbReference type="EMBL" id="FQYO01000006">
    <property type="protein sequence ID" value="SHJ21714.1"/>
    <property type="molecule type" value="Genomic_DNA"/>
</dbReference>
<sequence length="219" mass="22405">MVRALRTLGLAATLLVVAAILLTAGSMLLSPRCADLAATAPPRGAAIVLGEGRTADGVLTQGSASRLDAALALYDAGAVGRLILSGGVADRTPPSTAQAMADAAAARGVPAERLAVEGLSDSTLENAALSLPLLAPGESFVLVTEGYHLWRGWMSFVLAGDRPDAICRAAIVARSDPGFVAGRILREVPAVIWNAGRGTVWAAARLSGQDGRLPETFLD</sequence>
<reference evidence="2 3" key="1">
    <citation type="submission" date="2016-11" db="EMBL/GenBank/DDBJ databases">
        <authorList>
            <person name="Jaros S."/>
            <person name="Januszkiewicz K."/>
            <person name="Wedrychowicz H."/>
        </authorList>
    </citation>
    <scope>NUCLEOTIDE SEQUENCE [LARGE SCALE GENOMIC DNA]</scope>
    <source>
        <strain evidence="2 3">DSM 100565</strain>
    </source>
</reference>
<dbReference type="OrthoDB" id="9809813at2"/>
<evidence type="ECO:0000259" key="1">
    <source>
        <dbReference type="Pfam" id="PF02698"/>
    </source>
</evidence>